<evidence type="ECO:0000256" key="4">
    <source>
        <dbReference type="ARBA" id="ARBA00023125"/>
    </source>
</evidence>
<dbReference type="AlphaFoldDB" id="A0A061S5P8"/>
<evidence type="ECO:0000259" key="8">
    <source>
        <dbReference type="Pfam" id="PF02270"/>
    </source>
</evidence>
<organism evidence="11">
    <name type="scientific">Tetraselmis sp. GSL018</name>
    <dbReference type="NCBI Taxonomy" id="582737"/>
    <lineage>
        <taxon>Eukaryota</taxon>
        <taxon>Viridiplantae</taxon>
        <taxon>Chlorophyta</taxon>
        <taxon>core chlorophytes</taxon>
        <taxon>Chlorodendrophyceae</taxon>
        <taxon>Chlorodendrales</taxon>
        <taxon>Chlorodendraceae</taxon>
        <taxon>Tetraselmis</taxon>
    </lineage>
</organism>
<dbReference type="InterPro" id="IPR036390">
    <property type="entry name" value="WH_DNA-bd_sf"/>
</dbReference>
<keyword evidence="6" id="KW-0539">Nucleus</keyword>
<evidence type="ECO:0000256" key="6">
    <source>
        <dbReference type="ARBA" id="ARBA00023242"/>
    </source>
</evidence>
<evidence type="ECO:0000256" key="3">
    <source>
        <dbReference type="ARBA" id="ARBA00023015"/>
    </source>
</evidence>
<dbReference type="InterPro" id="IPR003196">
    <property type="entry name" value="TFIIF_beta"/>
</dbReference>
<proteinExistence type="inferred from homology"/>
<feature type="region of interest" description="Disordered" evidence="7">
    <location>
        <begin position="162"/>
        <end position="188"/>
    </location>
</feature>
<dbReference type="InterPro" id="IPR011039">
    <property type="entry name" value="TFIIF_interaction"/>
</dbReference>
<sequence length="260" mass="29280">MSSQLETTEAERPVWLVKVPKFLAAKWKETAESGGPGAKLGTIRFQSAQLQPSETAVPENFTLSLPEGTEGVPLAYQISQLGDGQEHTHVFSSDPDEGLSVSGKVVCRFDAHAQRSMTENNPWETNWGSVTIDPAYCKLSRERYEAANRKTRTLQMTDGRRDRFAHLKRQQKPKRPAETLRGSRPSETKRVRMEKDELEKLLFSLFEKRPNWSLSDLVEATDQPQAWLKEILLQVAVLNKKGNVKGSYALKPEYAVNLPG</sequence>
<evidence type="ECO:0000256" key="5">
    <source>
        <dbReference type="ARBA" id="ARBA00023163"/>
    </source>
</evidence>
<evidence type="ECO:0000256" key="7">
    <source>
        <dbReference type="SAM" id="MobiDB-lite"/>
    </source>
</evidence>
<dbReference type="SUPFAM" id="SSF46785">
    <property type="entry name" value="Winged helix' DNA-binding domain"/>
    <property type="match status" value="1"/>
</dbReference>
<dbReference type="PANTHER" id="PTHR10445:SF0">
    <property type="entry name" value="GENERAL TRANSCRIPTION FACTOR IIF SUBUNIT 2"/>
    <property type="match status" value="1"/>
</dbReference>
<keyword evidence="5" id="KW-0804">Transcription</keyword>
<feature type="domain" description="TFIIF beta subunit N-terminal" evidence="9">
    <location>
        <begin position="12"/>
        <end position="146"/>
    </location>
</feature>
<dbReference type="FunFam" id="1.10.10.10:FF:000035">
    <property type="entry name" value="General transcription factor IIF subunit 2"/>
    <property type="match status" value="1"/>
</dbReference>
<dbReference type="GO" id="GO:0003743">
    <property type="term" value="F:translation initiation factor activity"/>
    <property type="evidence" value="ECO:0007669"/>
    <property type="project" value="UniProtKB-KW"/>
</dbReference>
<dbReference type="Pfam" id="PF17683">
    <property type="entry name" value="TFIIF_beta_N"/>
    <property type="match status" value="1"/>
</dbReference>
<dbReference type="GO" id="GO:0003677">
    <property type="term" value="F:DNA binding"/>
    <property type="evidence" value="ECO:0007669"/>
    <property type="project" value="UniProtKB-KW"/>
</dbReference>
<dbReference type="InterPro" id="IPR036388">
    <property type="entry name" value="WH-like_DNA-bd_sf"/>
</dbReference>
<dbReference type="Gene3D" id="1.10.10.10">
    <property type="entry name" value="Winged helix-like DNA-binding domain superfamily/Winged helix DNA-binding domain"/>
    <property type="match status" value="1"/>
</dbReference>
<name>A0A061S5P8_9CHLO</name>
<dbReference type="SUPFAM" id="SSF50916">
    <property type="entry name" value="Rap30/74 interaction domains"/>
    <property type="match status" value="1"/>
</dbReference>
<dbReference type="EMBL" id="GBEZ01023805">
    <property type="protein sequence ID" value="JAC63111.1"/>
    <property type="molecule type" value="Transcribed_RNA"/>
</dbReference>
<dbReference type="InterPro" id="IPR040450">
    <property type="entry name" value="TFIIF_beta_HTH"/>
</dbReference>
<comment type="similarity">
    <text evidence="2">Belongs to the TFIIF beta subunit family.</text>
</comment>
<evidence type="ECO:0000313" key="11">
    <source>
        <dbReference type="EMBL" id="JAC78205.1"/>
    </source>
</evidence>
<evidence type="ECO:0000259" key="9">
    <source>
        <dbReference type="Pfam" id="PF17683"/>
    </source>
</evidence>
<keyword evidence="11" id="KW-0648">Protein biosynthesis</keyword>
<dbReference type="GO" id="GO:0006367">
    <property type="term" value="P:transcription initiation at RNA polymerase II promoter"/>
    <property type="evidence" value="ECO:0007669"/>
    <property type="project" value="InterPro"/>
</dbReference>
<dbReference type="InterPro" id="IPR040504">
    <property type="entry name" value="TFIIF_beta_N"/>
</dbReference>
<evidence type="ECO:0000313" key="10">
    <source>
        <dbReference type="EMBL" id="JAC63111.1"/>
    </source>
</evidence>
<keyword evidence="4" id="KW-0238">DNA-binding</keyword>
<protein>
    <submittedName>
        <fullName evidence="11">Transcription initiation factor TFIIF subunit beta</fullName>
    </submittedName>
</protein>
<evidence type="ECO:0000256" key="2">
    <source>
        <dbReference type="ARBA" id="ARBA00009543"/>
    </source>
</evidence>
<dbReference type="Pfam" id="PF02270">
    <property type="entry name" value="TFIIF_beta"/>
    <property type="match status" value="1"/>
</dbReference>
<comment type="subcellular location">
    <subcellularLocation>
        <location evidence="1">Nucleus</location>
    </subcellularLocation>
</comment>
<evidence type="ECO:0000256" key="1">
    <source>
        <dbReference type="ARBA" id="ARBA00004123"/>
    </source>
</evidence>
<keyword evidence="3" id="KW-0805">Transcription regulation</keyword>
<keyword evidence="11" id="KW-0396">Initiation factor</keyword>
<gene>
    <name evidence="11" type="primary">GTF2F2</name>
    <name evidence="11" type="ORF">TSPGSL018_15757</name>
    <name evidence="10" type="ORF">TSPGSL018_21460</name>
</gene>
<dbReference type="EMBL" id="GBEZ01007244">
    <property type="protein sequence ID" value="JAC78205.1"/>
    <property type="molecule type" value="Transcribed_RNA"/>
</dbReference>
<dbReference type="GO" id="GO:0005674">
    <property type="term" value="C:transcription factor TFIIF complex"/>
    <property type="evidence" value="ECO:0007669"/>
    <property type="project" value="InterPro"/>
</dbReference>
<feature type="domain" description="TFIIF beta subunit HTH" evidence="8">
    <location>
        <begin position="191"/>
        <end position="254"/>
    </location>
</feature>
<accession>A0A061S5P8</accession>
<dbReference type="PANTHER" id="PTHR10445">
    <property type="entry name" value="GENERAL TRANSCRIPTION FACTOR IIF SUBUNIT 2"/>
    <property type="match status" value="1"/>
</dbReference>
<reference evidence="11" key="1">
    <citation type="submission" date="2014-05" db="EMBL/GenBank/DDBJ databases">
        <title>The transcriptome of the halophilic microalga Tetraselmis sp. GSL018 isolated from the Great Salt Lake, Utah.</title>
        <authorList>
            <person name="Jinkerson R.E."/>
            <person name="D'Adamo S."/>
            <person name="Posewitz M.C."/>
        </authorList>
    </citation>
    <scope>NUCLEOTIDE SEQUENCE</scope>
    <source>
        <strain evidence="11">GSL018</strain>
    </source>
</reference>